<sequence>MSNSETVIAGKTVLHRSAFGTVSFTDTKGNRVTMDTTEAYKLFDAIRDGSGEAVVIGHAEGTQKPTNLFVGGKRNSYAEDSRVVANW</sequence>
<evidence type="ECO:0000313" key="1">
    <source>
        <dbReference type="EMBL" id="BAE49222.1"/>
    </source>
</evidence>
<evidence type="ECO:0000313" key="2">
    <source>
        <dbReference type="Proteomes" id="UP000007058"/>
    </source>
</evidence>
<gene>
    <name evidence="1" type="ordered locus">amb0418</name>
</gene>
<dbReference type="HOGENOM" id="CLU_2479658_0_0_5"/>
<dbReference type="OrthoDB" id="8510152at2"/>
<dbReference type="Proteomes" id="UP000007058">
    <property type="component" value="Chromosome"/>
</dbReference>
<dbReference type="RefSeq" id="WP_011382862.1">
    <property type="nucleotide sequence ID" value="NC_007626.1"/>
</dbReference>
<reference evidence="1 2" key="1">
    <citation type="journal article" date="2005" name="DNA Res.">
        <title>Complete genome sequence of the facultative anaerobic magnetotactic bacterium Magnetospirillum sp. strain AMB-1.</title>
        <authorList>
            <person name="Matsunaga T."/>
            <person name="Okamura Y."/>
            <person name="Fukuda Y."/>
            <person name="Wahyudi A.T."/>
            <person name="Murase Y."/>
            <person name="Takeyama H."/>
        </authorList>
    </citation>
    <scope>NUCLEOTIDE SEQUENCE [LARGE SCALE GENOMIC DNA]</scope>
    <source>
        <strain evidence="2">ATCC 700264 / AMB-1</strain>
    </source>
</reference>
<dbReference type="KEGG" id="mag:amb0418"/>
<keyword evidence="2" id="KW-1185">Reference proteome</keyword>
<organism evidence="1 2">
    <name type="scientific">Paramagnetospirillum magneticum (strain ATCC 700264 / AMB-1)</name>
    <name type="common">Magnetospirillum magneticum</name>
    <dbReference type="NCBI Taxonomy" id="342108"/>
    <lineage>
        <taxon>Bacteria</taxon>
        <taxon>Pseudomonadati</taxon>
        <taxon>Pseudomonadota</taxon>
        <taxon>Alphaproteobacteria</taxon>
        <taxon>Rhodospirillales</taxon>
        <taxon>Magnetospirillaceae</taxon>
        <taxon>Paramagnetospirillum</taxon>
    </lineage>
</organism>
<accession>Q2WAA3</accession>
<proteinExistence type="predicted"/>
<protein>
    <submittedName>
        <fullName evidence="1">Uncharacterized protein</fullName>
    </submittedName>
</protein>
<dbReference type="AlphaFoldDB" id="Q2WAA3"/>
<dbReference type="EMBL" id="AP007255">
    <property type="protein sequence ID" value="BAE49222.1"/>
    <property type="molecule type" value="Genomic_DNA"/>
</dbReference>
<name>Q2WAA3_PARM1</name>